<dbReference type="RefSeq" id="WP_013925993.1">
    <property type="nucleotide sequence ID" value="NC_015703.1"/>
</dbReference>
<dbReference type="PROSITE" id="PS50956">
    <property type="entry name" value="HTH_ASNC_2"/>
    <property type="match status" value="1"/>
</dbReference>
<dbReference type="Pfam" id="PF13412">
    <property type="entry name" value="HTH_24"/>
    <property type="match status" value="1"/>
</dbReference>
<dbReference type="InterPro" id="IPR019887">
    <property type="entry name" value="Tscrpt_reg_AsnC/Lrp_C"/>
</dbReference>
<evidence type="ECO:0000256" key="1">
    <source>
        <dbReference type="ARBA" id="ARBA00023015"/>
    </source>
</evidence>
<keyword evidence="2" id="KW-0238">DNA-binding</keyword>
<evidence type="ECO:0000256" key="3">
    <source>
        <dbReference type="ARBA" id="ARBA00023163"/>
    </source>
</evidence>
<dbReference type="InterPro" id="IPR011008">
    <property type="entry name" value="Dimeric_a/b-barrel"/>
</dbReference>
<dbReference type="GO" id="GO:0043565">
    <property type="term" value="F:sequence-specific DNA binding"/>
    <property type="evidence" value="ECO:0007669"/>
    <property type="project" value="InterPro"/>
</dbReference>
<dbReference type="Gene3D" id="3.30.70.920">
    <property type="match status" value="1"/>
</dbReference>
<accession>A0A7U4E3S1</accession>
<dbReference type="Pfam" id="PF01037">
    <property type="entry name" value="AsnC_trans_reg"/>
    <property type="match status" value="1"/>
</dbReference>
<dbReference type="InterPro" id="IPR019888">
    <property type="entry name" value="Tscrpt_reg_AsnC-like"/>
</dbReference>
<feature type="domain" description="HTH asnC-type" evidence="4">
    <location>
        <begin position="2"/>
        <end position="63"/>
    </location>
</feature>
<dbReference type="SUPFAM" id="SSF54909">
    <property type="entry name" value="Dimeric alpha+beta barrel"/>
    <property type="match status" value="1"/>
</dbReference>
<sequence length="151" mass="17268">MLDETDVRILASLQQNAKLTIKELAEELHLTTSPVFERMKRLEKDGYITGYVALVNPEKVGRGQVVFCNVSMPVYTTENIEAFEKIVRQMPQVMECYHLAGMVDYQLKVLVKDIKEYDTFLKTFAEIPMVKVHSSVVVLHDVKYSTEIPLG</sequence>
<keyword evidence="6" id="KW-1185">Reference proteome</keyword>
<dbReference type="AlphaFoldDB" id="A0A7U4E3S1"/>
<dbReference type="GO" id="GO:0006355">
    <property type="term" value="P:regulation of DNA-templated transcription"/>
    <property type="evidence" value="ECO:0007669"/>
    <property type="project" value="UniProtKB-ARBA"/>
</dbReference>
<dbReference type="InterPro" id="IPR036390">
    <property type="entry name" value="WH_DNA-bd_sf"/>
</dbReference>
<dbReference type="Proteomes" id="UP000000493">
    <property type="component" value="Chromosome"/>
</dbReference>
<gene>
    <name evidence="5" type="ordered locus">Runsl_0211</name>
</gene>
<dbReference type="InterPro" id="IPR036388">
    <property type="entry name" value="WH-like_DNA-bd_sf"/>
</dbReference>
<evidence type="ECO:0000313" key="6">
    <source>
        <dbReference type="Proteomes" id="UP000000493"/>
    </source>
</evidence>
<dbReference type="GO" id="GO:0005829">
    <property type="term" value="C:cytosol"/>
    <property type="evidence" value="ECO:0007669"/>
    <property type="project" value="TreeGrafter"/>
</dbReference>
<evidence type="ECO:0000313" key="5">
    <source>
        <dbReference type="EMBL" id="AEI46668.1"/>
    </source>
</evidence>
<evidence type="ECO:0000259" key="4">
    <source>
        <dbReference type="PROSITE" id="PS50956"/>
    </source>
</evidence>
<dbReference type="PANTHER" id="PTHR30154:SF34">
    <property type="entry name" value="TRANSCRIPTIONAL REGULATOR AZLB"/>
    <property type="match status" value="1"/>
</dbReference>
<dbReference type="SUPFAM" id="SSF46785">
    <property type="entry name" value="Winged helix' DNA-binding domain"/>
    <property type="match status" value="1"/>
</dbReference>
<protein>
    <submittedName>
        <fullName evidence="5">Transcriptional regulator, AsnC family</fullName>
    </submittedName>
</protein>
<dbReference type="Gene3D" id="1.10.10.10">
    <property type="entry name" value="Winged helix-like DNA-binding domain superfamily/Winged helix DNA-binding domain"/>
    <property type="match status" value="1"/>
</dbReference>
<reference evidence="5 6" key="2">
    <citation type="journal article" date="2012" name="Stand. Genomic Sci.">
        <title>Complete genome sequence of the aquatic bacterium Runella slithyformis type strain (LSU 4(T)).</title>
        <authorList>
            <person name="Copeland A."/>
            <person name="Zhang X."/>
            <person name="Misra M."/>
            <person name="Lapidus A."/>
            <person name="Nolan M."/>
            <person name="Lucas S."/>
            <person name="Deshpande S."/>
            <person name="Cheng J.F."/>
            <person name="Tapia R."/>
            <person name="Goodwin L.A."/>
            <person name="Pitluck S."/>
            <person name="Liolios K."/>
            <person name="Pagani I."/>
            <person name="Ivanova N."/>
            <person name="Mikhailova N."/>
            <person name="Pati A."/>
            <person name="Chen A."/>
            <person name="Palaniappan K."/>
            <person name="Land M."/>
            <person name="Hauser L."/>
            <person name="Pan C."/>
            <person name="Jeffries C.D."/>
            <person name="Detter J.C."/>
            <person name="Brambilla E.M."/>
            <person name="Rohde M."/>
            <person name="Djao O.D."/>
            <person name="Goker M."/>
            <person name="Sikorski J."/>
            <person name="Tindall B.J."/>
            <person name="Woyke T."/>
            <person name="Bristow J."/>
            <person name="Eisen J.A."/>
            <person name="Markowitz V."/>
            <person name="Hugenholtz P."/>
            <person name="Kyrpides N.C."/>
            <person name="Klenk H.P."/>
            <person name="Mavromatis K."/>
        </authorList>
    </citation>
    <scope>NUCLEOTIDE SEQUENCE [LARGE SCALE GENOMIC DNA]</scope>
    <source>
        <strain evidence="6">ATCC 29530 / DSM 19594 / LMG 11500 / NCIMB 11436 / LSU 4</strain>
    </source>
</reference>
<reference evidence="6" key="1">
    <citation type="submission" date="2011-06" db="EMBL/GenBank/DDBJ databases">
        <title>The complete genome of chromosome of Runella slithyformis DSM 19594.</title>
        <authorList>
            <consortium name="US DOE Joint Genome Institute (JGI-PGF)"/>
            <person name="Lucas S."/>
            <person name="Han J."/>
            <person name="Lapidus A."/>
            <person name="Bruce D."/>
            <person name="Goodwin L."/>
            <person name="Pitluck S."/>
            <person name="Peters L."/>
            <person name="Kyrpides N."/>
            <person name="Mavromatis K."/>
            <person name="Ivanova N."/>
            <person name="Ovchinnikova G."/>
            <person name="Zhang X."/>
            <person name="Misra M."/>
            <person name="Detter J.C."/>
            <person name="Tapia R."/>
            <person name="Han C."/>
            <person name="Land M."/>
            <person name="Hauser L."/>
            <person name="Markowitz V."/>
            <person name="Cheng J.-F."/>
            <person name="Hugenholtz P."/>
            <person name="Woyke T."/>
            <person name="Wu D."/>
            <person name="Tindall B."/>
            <person name="Faehrich R."/>
            <person name="Brambilla E."/>
            <person name="Klenk H.-P."/>
            <person name="Eisen J.A."/>
        </authorList>
    </citation>
    <scope>NUCLEOTIDE SEQUENCE [LARGE SCALE GENOMIC DNA]</scope>
    <source>
        <strain evidence="6">ATCC 29530 / DSM 19594 / LMG 11500 / NCIMB 11436 / LSU 4</strain>
    </source>
</reference>
<dbReference type="InterPro" id="IPR011991">
    <property type="entry name" value="ArsR-like_HTH"/>
</dbReference>
<name>A0A7U4E3S1_RUNSL</name>
<dbReference type="InterPro" id="IPR000485">
    <property type="entry name" value="AsnC-type_HTH_dom"/>
</dbReference>
<dbReference type="KEGG" id="rsi:Runsl_0211"/>
<dbReference type="GO" id="GO:0043200">
    <property type="term" value="P:response to amino acid"/>
    <property type="evidence" value="ECO:0007669"/>
    <property type="project" value="TreeGrafter"/>
</dbReference>
<dbReference type="PRINTS" id="PR00033">
    <property type="entry name" value="HTHASNC"/>
</dbReference>
<dbReference type="SMART" id="SM00344">
    <property type="entry name" value="HTH_ASNC"/>
    <property type="match status" value="1"/>
</dbReference>
<keyword evidence="1" id="KW-0805">Transcription regulation</keyword>
<dbReference type="PANTHER" id="PTHR30154">
    <property type="entry name" value="LEUCINE-RESPONSIVE REGULATORY PROTEIN"/>
    <property type="match status" value="1"/>
</dbReference>
<proteinExistence type="predicted"/>
<keyword evidence="3" id="KW-0804">Transcription</keyword>
<dbReference type="EMBL" id="CP002859">
    <property type="protein sequence ID" value="AEI46668.1"/>
    <property type="molecule type" value="Genomic_DNA"/>
</dbReference>
<dbReference type="CDD" id="cd00090">
    <property type="entry name" value="HTH_ARSR"/>
    <property type="match status" value="1"/>
</dbReference>
<organism evidence="5 6">
    <name type="scientific">Runella slithyformis (strain ATCC 29530 / DSM 19594 / LMG 11500 / NCIMB 11436 / LSU 4)</name>
    <dbReference type="NCBI Taxonomy" id="761193"/>
    <lineage>
        <taxon>Bacteria</taxon>
        <taxon>Pseudomonadati</taxon>
        <taxon>Bacteroidota</taxon>
        <taxon>Cytophagia</taxon>
        <taxon>Cytophagales</taxon>
        <taxon>Spirosomataceae</taxon>
        <taxon>Runella</taxon>
    </lineage>
</organism>
<evidence type="ECO:0000256" key="2">
    <source>
        <dbReference type="ARBA" id="ARBA00023125"/>
    </source>
</evidence>